<feature type="transmembrane region" description="Helical" evidence="1">
    <location>
        <begin position="28"/>
        <end position="46"/>
    </location>
</feature>
<gene>
    <name evidence="2" type="ORF">LCGC14_2300630</name>
</gene>
<keyword evidence="1" id="KW-0472">Membrane</keyword>
<reference evidence="2" key="1">
    <citation type="journal article" date="2015" name="Nature">
        <title>Complex archaea that bridge the gap between prokaryotes and eukaryotes.</title>
        <authorList>
            <person name="Spang A."/>
            <person name="Saw J.H."/>
            <person name="Jorgensen S.L."/>
            <person name="Zaremba-Niedzwiedzka K."/>
            <person name="Martijn J."/>
            <person name="Lind A.E."/>
            <person name="van Eijk R."/>
            <person name="Schleper C."/>
            <person name="Guy L."/>
            <person name="Ettema T.J."/>
        </authorList>
    </citation>
    <scope>NUCLEOTIDE SEQUENCE</scope>
</reference>
<evidence type="ECO:0000313" key="2">
    <source>
        <dbReference type="EMBL" id="KKL50922.1"/>
    </source>
</evidence>
<keyword evidence="1" id="KW-1133">Transmembrane helix</keyword>
<organism evidence="2">
    <name type="scientific">marine sediment metagenome</name>
    <dbReference type="NCBI Taxonomy" id="412755"/>
    <lineage>
        <taxon>unclassified sequences</taxon>
        <taxon>metagenomes</taxon>
        <taxon>ecological metagenomes</taxon>
    </lineage>
</organism>
<proteinExistence type="predicted"/>
<dbReference type="AlphaFoldDB" id="A0A0F9FII6"/>
<dbReference type="EMBL" id="LAZR01032427">
    <property type="protein sequence ID" value="KKL50922.1"/>
    <property type="molecule type" value="Genomic_DNA"/>
</dbReference>
<accession>A0A0F9FII6</accession>
<sequence length="64" mass="7054">MADEGWLSRLREQLSRLREQMNSGAGRLVWITLALAMVVGAVLIVLRQGSGEVDAIRAKGQNVY</sequence>
<name>A0A0F9FII6_9ZZZZ</name>
<feature type="non-terminal residue" evidence="2">
    <location>
        <position position="64"/>
    </location>
</feature>
<protein>
    <submittedName>
        <fullName evidence="2">Uncharacterized protein</fullName>
    </submittedName>
</protein>
<evidence type="ECO:0000256" key="1">
    <source>
        <dbReference type="SAM" id="Phobius"/>
    </source>
</evidence>
<comment type="caution">
    <text evidence="2">The sequence shown here is derived from an EMBL/GenBank/DDBJ whole genome shotgun (WGS) entry which is preliminary data.</text>
</comment>
<keyword evidence="1" id="KW-0812">Transmembrane</keyword>